<protein>
    <recommendedName>
        <fullName evidence="4">Cytochrome C551</fullName>
    </recommendedName>
</protein>
<dbReference type="Proteomes" id="UP000254282">
    <property type="component" value="Unassembled WGS sequence"/>
</dbReference>
<proteinExistence type="predicted"/>
<accession>A0A381FCJ7</accession>
<feature type="region of interest" description="Disordered" evidence="1">
    <location>
        <begin position="22"/>
        <end position="76"/>
    </location>
</feature>
<organism evidence="2 3">
    <name type="scientific">Chryseobacterium indoltheticum</name>
    <dbReference type="NCBI Taxonomy" id="254"/>
    <lineage>
        <taxon>Bacteria</taxon>
        <taxon>Pseudomonadati</taxon>
        <taxon>Bacteroidota</taxon>
        <taxon>Flavobacteriia</taxon>
        <taxon>Flavobacteriales</taxon>
        <taxon>Weeksellaceae</taxon>
        <taxon>Chryseobacterium group</taxon>
        <taxon>Chryseobacterium</taxon>
    </lineage>
</organism>
<feature type="compositionally biased region" description="Polar residues" evidence="1">
    <location>
        <begin position="23"/>
        <end position="76"/>
    </location>
</feature>
<evidence type="ECO:0000313" key="2">
    <source>
        <dbReference type="EMBL" id="SUX44280.1"/>
    </source>
</evidence>
<dbReference type="EMBL" id="UFVR01000004">
    <property type="protein sequence ID" value="SUX44280.1"/>
    <property type="molecule type" value="Genomic_DNA"/>
</dbReference>
<dbReference type="RefSeq" id="WP_115619270.1">
    <property type="nucleotide sequence ID" value="NZ_CP067432.1"/>
</dbReference>
<gene>
    <name evidence="2" type="ORF">NCTC13532_00732</name>
</gene>
<dbReference type="AlphaFoldDB" id="A0A381FCJ7"/>
<dbReference type="PROSITE" id="PS51257">
    <property type="entry name" value="PROKAR_LIPOPROTEIN"/>
    <property type="match status" value="1"/>
</dbReference>
<evidence type="ECO:0000313" key="3">
    <source>
        <dbReference type="Proteomes" id="UP000254282"/>
    </source>
</evidence>
<name>A0A381FCJ7_9FLAO</name>
<sequence length="76" mass="8033">MKSIITTALVLGLTVISCKKEVQTTNPSDADTTFPATDSMNTNPAPMPSDTMTTVPPATGDTMNTRNRDSAMTTPK</sequence>
<evidence type="ECO:0000256" key="1">
    <source>
        <dbReference type="SAM" id="MobiDB-lite"/>
    </source>
</evidence>
<reference evidence="2 3" key="1">
    <citation type="submission" date="2018-06" db="EMBL/GenBank/DDBJ databases">
        <authorList>
            <consortium name="Pathogen Informatics"/>
            <person name="Doyle S."/>
        </authorList>
    </citation>
    <scope>NUCLEOTIDE SEQUENCE [LARGE SCALE GENOMIC DNA]</scope>
    <source>
        <strain evidence="2 3">NCTC13532</strain>
    </source>
</reference>
<evidence type="ECO:0008006" key="4">
    <source>
        <dbReference type="Google" id="ProtNLM"/>
    </source>
</evidence>